<gene>
    <name evidence="4" type="ORF">J3U76_13995</name>
</gene>
<name>A0ABS3NJG6_9GAMM</name>
<evidence type="ECO:0000313" key="4">
    <source>
        <dbReference type="EMBL" id="MBO1520722.1"/>
    </source>
</evidence>
<dbReference type="EMBL" id="JAGDFX010000023">
    <property type="protein sequence ID" value="MBO1520722.1"/>
    <property type="molecule type" value="Genomic_DNA"/>
</dbReference>
<comment type="caution">
    <text evidence="4">The sequence shown here is derived from an EMBL/GenBank/DDBJ whole genome shotgun (WGS) entry which is preliminary data.</text>
</comment>
<keyword evidence="5" id="KW-1185">Reference proteome</keyword>
<accession>A0ABS3NJG6</accession>
<dbReference type="Pfam" id="PF25222">
    <property type="entry name" value="DUF7840"/>
    <property type="match status" value="1"/>
</dbReference>
<feature type="chain" id="PRO_5045443019" evidence="1">
    <location>
        <begin position="25"/>
        <end position="595"/>
    </location>
</feature>
<protein>
    <submittedName>
        <fullName evidence="4">DUF4105 domain-containing protein</fullName>
    </submittedName>
</protein>
<dbReference type="InterPro" id="IPR025178">
    <property type="entry name" value="Lnb_N"/>
</dbReference>
<evidence type="ECO:0000256" key="1">
    <source>
        <dbReference type="SAM" id="SignalP"/>
    </source>
</evidence>
<proteinExistence type="predicted"/>
<keyword evidence="1" id="KW-0732">Signal</keyword>
<feature type="domain" description="Lnb N-terminal periplasmic" evidence="2">
    <location>
        <begin position="116"/>
        <end position="277"/>
    </location>
</feature>
<organism evidence="4 5">
    <name type="scientific">Oceanisphaera pacifica</name>
    <dbReference type="NCBI Taxonomy" id="2818389"/>
    <lineage>
        <taxon>Bacteria</taxon>
        <taxon>Pseudomonadati</taxon>
        <taxon>Pseudomonadota</taxon>
        <taxon>Gammaproteobacteria</taxon>
        <taxon>Aeromonadales</taxon>
        <taxon>Aeromonadaceae</taxon>
        <taxon>Oceanisphaera</taxon>
    </lineage>
</organism>
<evidence type="ECO:0000313" key="5">
    <source>
        <dbReference type="Proteomes" id="UP000664882"/>
    </source>
</evidence>
<evidence type="ECO:0000259" key="3">
    <source>
        <dbReference type="Pfam" id="PF25222"/>
    </source>
</evidence>
<feature type="signal peptide" evidence="1">
    <location>
        <begin position="1"/>
        <end position="24"/>
    </location>
</feature>
<dbReference type="InterPro" id="IPR057162">
    <property type="entry name" value="DUF7840"/>
</dbReference>
<dbReference type="RefSeq" id="WP_208006591.1">
    <property type="nucleotide sequence ID" value="NZ_JAGDFX010000023.1"/>
</dbReference>
<sequence>MNLLSYIKRSLAASFFLVSLNAYCHINSLDDISVSEENQLRALFHIQDDAPKILDNKFLLQSPYIGFKQELKNNYADFISEETRGSYLCRFPARSLWLSRKLSMLPPSFQHCEELSRYLRSVPADAISVIYASENIVSPSSFMGHSFLKLKDKDDNFSHAVSYFTNVEGFNLPKIMFESLVTGKEGYFIISPYQEAKDYYKDIEGRNVYEYNLLLDGFERELIKLHLWELKDKKIDYYFHTNNCATLTLDILSIVEPSLIKYSEEWLSPLDVIKYINDTSMVKNTEAAPAIGWRVRAFGEVYSYAQRQAFLRAVKSGSISTHHSGQEPDYLSYEYQQALNDWLYQSEELTKKVYEKNNAVLLNETSDYELDLSGYKNPILRSPDSQLAIGFNHNEYNKELLFSWLPASHLLTDDNTNAFSESSLEVLKSTVSINERSVSLHELTLYGIESYIPYDSIVGGWSGKFKLGWERGGYASYGHNERFNLTAALGMATDIHPAMLTYLTFGSEVSANNRGLWAAPQLETGSFMYLAGGSKLRLKYRLNFNELNDSEFIYAMELTNTHYFNKNVAFDIGLAKYVGEQVNESQLLFNYRYYY</sequence>
<dbReference type="Pfam" id="PF13387">
    <property type="entry name" value="Lnb_N"/>
    <property type="match status" value="1"/>
</dbReference>
<dbReference type="Proteomes" id="UP000664882">
    <property type="component" value="Unassembled WGS sequence"/>
</dbReference>
<feature type="domain" description="DUF7840" evidence="3">
    <location>
        <begin position="385"/>
        <end position="594"/>
    </location>
</feature>
<reference evidence="4 5" key="1">
    <citation type="submission" date="2021-03" db="EMBL/GenBank/DDBJ databases">
        <title>Oceanisphaera sp. nov., isolated from the intestine.</title>
        <authorList>
            <person name="Zhao L.-H."/>
            <person name="Shi L.-F."/>
        </authorList>
    </citation>
    <scope>NUCLEOTIDE SEQUENCE [LARGE SCALE GENOMIC DNA]</scope>
    <source>
        <strain evidence="4 5">DM8</strain>
    </source>
</reference>
<evidence type="ECO:0000259" key="2">
    <source>
        <dbReference type="Pfam" id="PF13387"/>
    </source>
</evidence>